<sequence length="313" mass="35625">MNDTNITLTLDELNIVERRLYMGGIVLVCAISCMGFAGNGLVIFIYFFKFKPSNHRLFIISLAVLDFIASSIVMPLVVYSFMHLFTYYNSVMCKISTWFNYFISISSGDILLVIEVDRYFKICLPHKKQMSATVAKVMCVFATATALLFAVPGYVMYGSNPVATRVSSIIGYECNVNVDLTGTWYPVLWNGGQLLGSLALFVVLSCLYGMIAKVIWNRSQFFLQKKSHIETRQKTSDEDSNVGESNNSEIKTVSKSVEKAYQVWQNKCDKSTTRKFDKVKRTTLMLFIITFNFLLSYVLHAGLRVVYYMNPDW</sequence>
<dbReference type="InterPro" id="IPR017452">
    <property type="entry name" value="GPCR_Rhodpsn_7TM"/>
</dbReference>
<dbReference type="PRINTS" id="PR00237">
    <property type="entry name" value="GPCRRHODOPSN"/>
</dbReference>
<accession>A0A9D4EMU6</accession>
<keyword evidence="6" id="KW-0675">Receptor</keyword>
<dbReference type="GO" id="GO:0004930">
    <property type="term" value="F:G protein-coupled receptor activity"/>
    <property type="evidence" value="ECO:0007669"/>
    <property type="project" value="UniProtKB-KW"/>
</dbReference>
<comment type="caution">
    <text evidence="10">The sequence shown here is derived from an EMBL/GenBank/DDBJ whole genome shotgun (WGS) entry which is preliminary data.</text>
</comment>
<dbReference type="AlphaFoldDB" id="A0A9D4EMU6"/>
<keyword evidence="4" id="KW-0297">G-protein coupled receptor</keyword>
<evidence type="ECO:0000313" key="10">
    <source>
        <dbReference type="EMBL" id="KAH3782324.1"/>
    </source>
</evidence>
<keyword evidence="7" id="KW-0807">Transducer</keyword>
<feature type="transmembrane region" description="Helical" evidence="8">
    <location>
        <begin position="98"/>
        <end position="116"/>
    </location>
</feature>
<comment type="subcellular location">
    <subcellularLocation>
        <location evidence="1">Membrane</location>
        <topology evidence="1">Multi-pass membrane protein</topology>
    </subcellularLocation>
</comment>
<feature type="domain" description="G-protein coupled receptors family 1 profile" evidence="9">
    <location>
        <begin position="38"/>
        <end position="313"/>
    </location>
</feature>
<evidence type="ECO:0000259" key="9">
    <source>
        <dbReference type="PROSITE" id="PS50262"/>
    </source>
</evidence>
<evidence type="ECO:0000256" key="3">
    <source>
        <dbReference type="ARBA" id="ARBA00022989"/>
    </source>
</evidence>
<dbReference type="PROSITE" id="PS50262">
    <property type="entry name" value="G_PROTEIN_RECEP_F1_2"/>
    <property type="match status" value="1"/>
</dbReference>
<organism evidence="10 11">
    <name type="scientific">Dreissena polymorpha</name>
    <name type="common">Zebra mussel</name>
    <name type="synonym">Mytilus polymorpha</name>
    <dbReference type="NCBI Taxonomy" id="45954"/>
    <lineage>
        <taxon>Eukaryota</taxon>
        <taxon>Metazoa</taxon>
        <taxon>Spiralia</taxon>
        <taxon>Lophotrochozoa</taxon>
        <taxon>Mollusca</taxon>
        <taxon>Bivalvia</taxon>
        <taxon>Autobranchia</taxon>
        <taxon>Heteroconchia</taxon>
        <taxon>Euheterodonta</taxon>
        <taxon>Imparidentia</taxon>
        <taxon>Neoheterodontei</taxon>
        <taxon>Myida</taxon>
        <taxon>Dreissenoidea</taxon>
        <taxon>Dreissenidae</taxon>
        <taxon>Dreissena</taxon>
    </lineage>
</organism>
<evidence type="ECO:0000256" key="7">
    <source>
        <dbReference type="ARBA" id="ARBA00023224"/>
    </source>
</evidence>
<dbReference type="SUPFAM" id="SSF81321">
    <property type="entry name" value="Family A G protein-coupled receptor-like"/>
    <property type="match status" value="1"/>
</dbReference>
<keyword evidence="3 8" id="KW-1133">Transmembrane helix</keyword>
<gene>
    <name evidence="10" type="ORF">DPMN_160238</name>
</gene>
<keyword evidence="2 8" id="KW-0812">Transmembrane</keyword>
<feature type="transmembrane region" description="Helical" evidence="8">
    <location>
        <begin position="20"/>
        <end position="48"/>
    </location>
</feature>
<feature type="transmembrane region" description="Helical" evidence="8">
    <location>
        <begin position="137"/>
        <end position="157"/>
    </location>
</feature>
<dbReference type="Pfam" id="PF00001">
    <property type="entry name" value="7tm_1"/>
    <property type="match status" value="1"/>
</dbReference>
<feature type="transmembrane region" description="Helical" evidence="8">
    <location>
        <begin position="284"/>
        <end position="307"/>
    </location>
</feature>
<reference evidence="10" key="1">
    <citation type="journal article" date="2019" name="bioRxiv">
        <title>The Genome of the Zebra Mussel, Dreissena polymorpha: A Resource for Invasive Species Research.</title>
        <authorList>
            <person name="McCartney M.A."/>
            <person name="Auch B."/>
            <person name="Kono T."/>
            <person name="Mallez S."/>
            <person name="Zhang Y."/>
            <person name="Obille A."/>
            <person name="Becker A."/>
            <person name="Abrahante J.E."/>
            <person name="Garbe J."/>
            <person name="Badalamenti J.P."/>
            <person name="Herman A."/>
            <person name="Mangelson H."/>
            <person name="Liachko I."/>
            <person name="Sullivan S."/>
            <person name="Sone E.D."/>
            <person name="Koren S."/>
            <person name="Silverstein K.A.T."/>
            <person name="Beckman K.B."/>
            <person name="Gohl D.M."/>
        </authorList>
    </citation>
    <scope>NUCLEOTIDE SEQUENCE</scope>
    <source>
        <strain evidence="10">Duluth1</strain>
        <tissue evidence="10">Whole animal</tissue>
    </source>
</reference>
<evidence type="ECO:0000256" key="8">
    <source>
        <dbReference type="SAM" id="Phobius"/>
    </source>
</evidence>
<name>A0A9D4EMU6_DREPO</name>
<evidence type="ECO:0000256" key="5">
    <source>
        <dbReference type="ARBA" id="ARBA00023136"/>
    </source>
</evidence>
<dbReference type="PANTHER" id="PTHR24238">
    <property type="entry name" value="G-PROTEIN COUPLED RECEPTOR"/>
    <property type="match status" value="1"/>
</dbReference>
<feature type="transmembrane region" description="Helical" evidence="8">
    <location>
        <begin position="57"/>
        <end position="78"/>
    </location>
</feature>
<keyword evidence="11" id="KW-1185">Reference proteome</keyword>
<evidence type="ECO:0000256" key="6">
    <source>
        <dbReference type="ARBA" id="ARBA00023170"/>
    </source>
</evidence>
<evidence type="ECO:0000256" key="4">
    <source>
        <dbReference type="ARBA" id="ARBA00023040"/>
    </source>
</evidence>
<dbReference type="CDD" id="cd00637">
    <property type="entry name" value="7tm_classA_rhodopsin-like"/>
    <property type="match status" value="1"/>
</dbReference>
<dbReference type="InterPro" id="IPR000276">
    <property type="entry name" value="GPCR_Rhodpsn"/>
</dbReference>
<evidence type="ECO:0000256" key="1">
    <source>
        <dbReference type="ARBA" id="ARBA00004141"/>
    </source>
</evidence>
<evidence type="ECO:0000256" key="2">
    <source>
        <dbReference type="ARBA" id="ARBA00022692"/>
    </source>
</evidence>
<evidence type="ECO:0000313" key="11">
    <source>
        <dbReference type="Proteomes" id="UP000828390"/>
    </source>
</evidence>
<dbReference type="PANTHER" id="PTHR24238:SF47">
    <property type="entry name" value="ECDYSTEROIDS_DOPAMINE RECEPTOR-RELATED"/>
    <property type="match status" value="1"/>
</dbReference>
<dbReference type="Gene3D" id="1.20.1070.10">
    <property type="entry name" value="Rhodopsin 7-helix transmembrane proteins"/>
    <property type="match status" value="1"/>
</dbReference>
<protein>
    <recommendedName>
        <fullName evidence="9">G-protein coupled receptors family 1 profile domain-containing protein</fullName>
    </recommendedName>
</protein>
<dbReference type="GO" id="GO:0016020">
    <property type="term" value="C:membrane"/>
    <property type="evidence" value="ECO:0007669"/>
    <property type="project" value="UniProtKB-SubCell"/>
</dbReference>
<dbReference type="EMBL" id="JAIWYP010000008">
    <property type="protein sequence ID" value="KAH3782324.1"/>
    <property type="molecule type" value="Genomic_DNA"/>
</dbReference>
<reference evidence="10" key="2">
    <citation type="submission" date="2020-11" db="EMBL/GenBank/DDBJ databases">
        <authorList>
            <person name="McCartney M.A."/>
            <person name="Auch B."/>
            <person name="Kono T."/>
            <person name="Mallez S."/>
            <person name="Becker A."/>
            <person name="Gohl D.M."/>
            <person name="Silverstein K.A.T."/>
            <person name="Koren S."/>
            <person name="Bechman K.B."/>
            <person name="Herman A."/>
            <person name="Abrahante J.E."/>
            <person name="Garbe J."/>
        </authorList>
    </citation>
    <scope>NUCLEOTIDE SEQUENCE</scope>
    <source>
        <strain evidence="10">Duluth1</strain>
        <tissue evidence="10">Whole animal</tissue>
    </source>
</reference>
<feature type="transmembrane region" description="Helical" evidence="8">
    <location>
        <begin position="194"/>
        <end position="216"/>
    </location>
</feature>
<proteinExistence type="predicted"/>
<keyword evidence="5 8" id="KW-0472">Membrane</keyword>
<dbReference type="Proteomes" id="UP000828390">
    <property type="component" value="Unassembled WGS sequence"/>
</dbReference>